<dbReference type="OrthoDB" id="185659at2759"/>
<dbReference type="CDD" id="cd03015">
    <property type="entry name" value="PRX_Typ2cys"/>
    <property type="match status" value="1"/>
</dbReference>
<keyword evidence="5" id="KW-0560">Oxidoreductase</keyword>
<accession>A0A024VMK0</accession>
<keyword evidence="9" id="KW-0186">Copper</keyword>
<dbReference type="Pfam" id="PF00578">
    <property type="entry name" value="AhpC-TSA"/>
    <property type="match status" value="1"/>
</dbReference>
<dbReference type="InterPro" id="IPR007274">
    <property type="entry name" value="Cop_transporter"/>
</dbReference>
<dbReference type="GO" id="GO:0005375">
    <property type="term" value="F:copper ion transmembrane transporter activity"/>
    <property type="evidence" value="ECO:0007669"/>
    <property type="project" value="UniProtKB-UniRule"/>
</dbReference>
<dbReference type="InterPro" id="IPR013766">
    <property type="entry name" value="Thioredoxin_domain"/>
</dbReference>
<comment type="similarity">
    <text evidence="9">Belongs to the copper transporter (Ctr) (TC 1.A.56) family. SLC31A subfamily.</text>
</comment>
<proteinExistence type="inferred from homology"/>
<evidence type="ECO:0000256" key="4">
    <source>
        <dbReference type="ARBA" id="ARBA00022989"/>
    </source>
</evidence>
<dbReference type="Gene3D" id="3.40.30.10">
    <property type="entry name" value="Glutaredoxin"/>
    <property type="match status" value="1"/>
</dbReference>
<dbReference type="PROSITE" id="PS51352">
    <property type="entry name" value="THIOREDOXIN_2"/>
    <property type="match status" value="1"/>
</dbReference>
<keyword evidence="9" id="KW-0813">Transport</keyword>
<feature type="transmembrane region" description="Helical" evidence="9">
    <location>
        <begin position="252"/>
        <end position="280"/>
    </location>
</feature>
<dbReference type="InterPro" id="IPR036249">
    <property type="entry name" value="Thioredoxin-like_sf"/>
</dbReference>
<keyword evidence="8" id="KW-0676">Redox-active center</keyword>
<dbReference type="AlphaFoldDB" id="A0A024VMK0"/>
<dbReference type="GO" id="GO:0005829">
    <property type="term" value="C:cytosol"/>
    <property type="evidence" value="ECO:0007669"/>
    <property type="project" value="TreeGrafter"/>
</dbReference>
<organism evidence="11 12">
    <name type="scientific">Plasmodium falciparum FCH/4</name>
    <dbReference type="NCBI Taxonomy" id="1036724"/>
    <lineage>
        <taxon>Eukaryota</taxon>
        <taxon>Sar</taxon>
        <taxon>Alveolata</taxon>
        <taxon>Apicomplexa</taxon>
        <taxon>Aconoidasida</taxon>
        <taxon>Haemosporida</taxon>
        <taxon>Plasmodiidae</taxon>
        <taxon>Plasmodium</taxon>
        <taxon>Plasmodium (Laverania)</taxon>
    </lineage>
</organism>
<dbReference type="InterPro" id="IPR000866">
    <property type="entry name" value="AhpC/TSA"/>
</dbReference>
<dbReference type="Pfam" id="PF10417">
    <property type="entry name" value="1-cysPrx_C"/>
    <property type="match status" value="1"/>
</dbReference>
<feature type="transmembrane region" description="Helical" evidence="9">
    <location>
        <begin position="191"/>
        <end position="211"/>
    </location>
</feature>
<dbReference type="GO" id="GO:0042744">
    <property type="term" value="P:hydrogen peroxide catabolic process"/>
    <property type="evidence" value="ECO:0007669"/>
    <property type="project" value="TreeGrafter"/>
</dbReference>
<dbReference type="FunFam" id="3.40.30.10:FF:000002">
    <property type="entry name" value="Alkyl hydroperoxide reductase C"/>
    <property type="match status" value="1"/>
</dbReference>
<dbReference type="GO" id="GO:0008379">
    <property type="term" value="F:thioredoxin peroxidase activity"/>
    <property type="evidence" value="ECO:0007669"/>
    <property type="project" value="TreeGrafter"/>
</dbReference>
<dbReference type="Pfam" id="PF04145">
    <property type="entry name" value="Ctr"/>
    <property type="match status" value="1"/>
</dbReference>
<reference evidence="11 12" key="1">
    <citation type="submission" date="2013-02" db="EMBL/GenBank/DDBJ databases">
        <title>The Genome Annotation of Plasmodium falciparum FCH/4.</title>
        <authorList>
            <consortium name="The Broad Institute Genome Sequencing Platform"/>
            <consortium name="The Broad Institute Genome Sequencing Center for Infectious Disease"/>
            <person name="Neafsey D."/>
            <person name="Hoffman S."/>
            <person name="Volkman S."/>
            <person name="Rosenthal P."/>
            <person name="Walker B."/>
            <person name="Young S.K."/>
            <person name="Zeng Q."/>
            <person name="Gargeya S."/>
            <person name="Fitzgerald M."/>
            <person name="Haas B."/>
            <person name="Abouelleil A."/>
            <person name="Allen A.W."/>
            <person name="Alvarado L."/>
            <person name="Arachchi H.M."/>
            <person name="Berlin A.M."/>
            <person name="Chapman S.B."/>
            <person name="Gainer-Dewar J."/>
            <person name="Goldberg J."/>
            <person name="Griggs A."/>
            <person name="Gujja S."/>
            <person name="Hansen M."/>
            <person name="Howarth C."/>
            <person name="Imamovic A."/>
            <person name="Ireland A."/>
            <person name="Larimer J."/>
            <person name="McCowan C."/>
            <person name="Murphy C."/>
            <person name="Pearson M."/>
            <person name="Poon T.W."/>
            <person name="Priest M."/>
            <person name="Roberts A."/>
            <person name="Saif S."/>
            <person name="Shea T."/>
            <person name="Sisk P."/>
            <person name="Sykes S."/>
            <person name="Wortman J."/>
            <person name="Nusbaum C."/>
            <person name="Birren B."/>
        </authorList>
    </citation>
    <scope>NUCLEOTIDE SEQUENCE [LARGE SCALE GENOMIC DNA]</scope>
    <source>
        <strain evidence="11 12">FCH/4</strain>
    </source>
</reference>
<dbReference type="EMBL" id="KI927997">
    <property type="protein sequence ID" value="ETW29136.1"/>
    <property type="molecule type" value="Genomic_DNA"/>
</dbReference>
<dbReference type="Proteomes" id="UP000030656">
    <property type="component" value="Unassembled WGS sequence"/>
</dbReference>
<keyword evidence="2" id="KW-0963">Cytoplasm</keyword>
<gene>
    <name evidence="11" type="ORF">PFFCH_03440</name>
</gene>
<evidence type="ECO:0000256" key="9">
    <source>
        <dbReference type="RuleBase" id="RU367022"/>
    </source>
</evidence>
<evidence type="ECO:0000259" key="10">
    <source>
        <dbReference type="PROSITE" id="PS51352"/>
    </source>
</evidence>
<evidence type="ECO:0000256" key="8">
    <source>
        <dbReference type="ARBA" id="ARBA00023284"/>
    </source>
</evidence>
<evidence type="ECO:0000313" key="11">
    <source>
        <dbReference type="EMBL" id="ETW29136.1"/>
    </source>
</evidence>
<keyword evidence="4 9" id="KW-1133">Transmembrane helix</keyword>
<dbReference type="GO" id="GO:0045454">
    <property type="term" value="P:cell redox homeostasis"/>
    <property type="evidence" value="ECO:0007669"/>
    <property type="project" value="TreeGrafter"/>
</dbReference>
<keyword evidence="9" id="KW-0187">Copper transport</keyword>
<dbReference type="PANTHER" id="PTHR10681">
    <property type="entry name" value="THIOREDOXIN PEROXIDASE"/>
    <property type="match status" value="1"/>
</dbReference>
<evidence type="ECO:0000256" key="2">
    <source>
        <dbReference type="ARBA" id="ARBA00022490"/>
    </source>
</evidence>
<feature type="domain" description="Thioredoxin" evidence="10">
    <location>
        <begin position="3"/>
        <end position="162"/>
    </location>
</feature>
<dbReference type="SUPFAM" id="SSF52833">
    <property type="entry name" value="Thioredoxin-like"/>
    <property type="match status" value="1"/>
</dbReference>
<comment type="subcellular location">
    <subcellularLocation>
        <location evidence="1">Cytoplasm</location>
    </subcellularLocation>
    <subcellularLocation>
        <location evidence="9">Membrane</location>
        <topology evidence="9">Multi-pass membrane protein</topology>
    </subcellularLocation>
</comment>
<dbReference type="GO" id="GO:0016020">
    <property type="term" value="C:membrane"/>
    <property type="evidence" value="ECO:0007669"/>
    <property type="project" value="UniProtKB-SubCell"/>
</dbReference>
<dbReference type="InterPro" id="IPR050217">
    <property type="entry name" value="Peroxiredoxin"/>
</dbReference>
<keyword evidence="3 9" id="KW-0812">Transmembrane</keyword>
<evidence type="ECO:0000313" key="12">
    <source>
        <dbReference type="Proteomes" id="UP000030656"/>
    </source>
</evidence>
<protein>
    <recommendedName>
        <fullName evidence="9">Copper transport protein</fullName>
    </recommendedName>
</protein>
<keyword evidence="6 9" id="KW-0472">Membrane</keyword>
<dbReference type="GO" id="GO:0033554">
    <property type="term" value="P:cellular response to stress"/>
    <property type="evidence" value="ECO:0007669"/>
    <property type="project" value="TreeGrafter"/>
</dbReference>
<dbReference type="InterPro" id="IPR019479">
    <property type="entry name" value="Peroxiredoxin_C"/>
</dbReference>
<sequence length="310" mass="34770">MASYVGREAPYFKAEAVFADNTFGEVNLHDFIGKKYVLLYFYPLDFTFVCPSEIIALDKALDAFKERNVELIGCSVDSKYTHLAWKKTPLTKGGIGNIQHTLISDITKSISRSYNVLFGDSVSLRAFVLIDKQGVVQHLLVNNLAIGRSVEEVLRIIDAVQHHEQHGDVCPANWKKGKVAMKPSEEGALSYYISLVLCFFFGIISVGFKVVRLNVEQALPKTEDTNIFKSLVLFKNNSYRMLLSFVIYSWDYLLMLIVMTFNVGLFVAVVLGLSFGFFIFGNKFVSSKKCSPDDLDVHKEFTADPACCGC</sequence>
<evidence type="ECO:0000256" key="3">
    <source>
        <dbReference type="ARBA" id="ARBA00022692"/>
    </source>
</evidence>
<evidence type="ECO:0000256" key="7">
    <source>
        <dbReference type="ARBA" id="ARBA00023157"/>
    </source>
</evidence>
<evidence type="ECO:0000256" key="5">
    <source>
        <dbReference type="ARBA" id="ARBA00023002"/>
    </source>
</evidence>
<keyword evidence="9" id="KW-0406">Ion transport</keyword>
<evidence type="ECO:0000256" key="1">
    <source>
        <dbReference type="ARBA" id="ARBA00004496"/>
    </source>
</evidence>
<name>A0A024VMK0_PLAFA</name>
<evidence type="ECO:0000256" key="6">
    <source>
        <dbReference type="ARBA" id="ARBA00023136"/>
    </source>
</evidence>
<reference evidence="11 12" key="2">
    <citation type="submission" date="2013-02" db="EMBL/GenBank/DDBJ databases">
        <title>The Genome Sequence of Plasmodium falciparum FCH/4.</title>
        <authorList>
            <consortium name="The Broad Institute Genome Sequencing Platform"/>
            <consortium name="The Broad Institute Genome Sequencing Center for Infectious Disease"/>
            <person name="Neafsey D."/>
            <person name="Cheeseman I."/>
            <person name="Volkman S."/>
            <person name="Adams J."/>
            <person name="Walker B."/>
            <person name="Young S.K."/>
            <person name="Zeng Q."/>
            <person name="Gargeya S."/>
            <person name="Fitzgerald M."/>
            <person name="Haas B."/>
            <person name="Abouelleil A."/>
            <person name="Alvarado L."/>
            <person name="Arachchi H.M."/>
            <person name="Berlin A.M."/>
            <person name="Chapman S.B."/>
            <person name="Dewar J."/>
            <person name="Goldberg J."/>
            <person name="Griggs A."/>
            <person name="Gujja S."/>
            <person name="Hansen M."/>
            <person name="Howarth C."/>
            <person name="Imamovic A."/>
            <person name="Larimer J."/>
            <person name="McCowan C."/>
            <person name="Murphy C."/>
            <person name="Neiman D."/>
            <person name="Pearson M."/>
            <person name="Priest M."/>
            <person name="Roberts A."/>
            <person name="Saif S."/>
            <person name="Shea T."/>
            <person name="Sisk P."/>
            <person name="Sykes S."/>
            <person name="Wortman J."/>
            <person name="Nusbaum C."/>
            <person name="Birren B."/>
        </authorList>
    </citation>
    <scope>NUCLEOTIDE SEQUENCE [LARGE SCALE GENOMIC DNA]</scope>
    <source>
        <strain evidence="11 12">FCH/4</strain>
    </source>
</reference>
<keyword evidence="7" id="KW-1015">Disulfide bond</keyword>
<dbReference type="GO" id="GO:0006979">
    <property type="term" value="P:response to oxidative stress"/>
    <property type="evidence" value="ECO:0007669"/>
    <property type="project" value="TreeGrafter"/>
</dbReference>
<dbReference type="PANTHER" id="PTHR10681:SF164">
    <property type="entry name" value="THIOREDOXIN PEROXIDASE 1"/>
    <property type="match status" value="1"/>
</dbReference>